<comment type="caution">
    <text evidence="2">The sequence shown here is derived from an EMBL/GenBank/DDBJ whole genome shotgun (WGS) entry which is preliminary data.</text>
</comment>
<dbReference type="EMBL" id="SJPG01000001">
    <property type="protein sequence ID" value="TWT62515.1"/>
    <property type="molecule type" value="Genomic_DNA"/>
</dbReference>
<evidence type="ECO:0000313" key="3">
    <source>
        <dbReference type="Proteomes" id="UP000316095"/>
    </source>
</evidence>
<proteinExistence type="predicted"/>
<sequence length="131" mass="14816">MPDIHYEQSPKLSVDDYIDILKRSTLAERRLIDQPELMQEAVEQADVIVTARQDGLLVGIARSLTDYSACVYVADLAVDEKFQGQGIGKRLLDLTHEISGLHTKMILLAAPKAETYYPHIGMTQHYSCWIR</sequence>
<evidence type="ECO:0000259" key="1">
    <source>
        <dbReference type="PROSITE" id="PS51186"/>
    </source>
</evidence>
<dbReference type="SUPFAM" id="SSF55729">
    <property type="entry name" value="Acyl-CoA N-acyltransferases (Nat)"/>
    <property type="match status" value="1"/>
</dbReference>
<keyword evidence="2" id="KW-0808">Transferase</keyword>
<keyword evidence="3" id="KW-1185">Reference proteome</keyword>
<evidence type="ECO:0000313" key="2">
    <source>
        <dbReference type="EMBL" id="TWT62515.1"/>
    </source>
</evidence>
<name>A0A5C5XK58_9PLAN</name>
<organism evidence="2 3">
    <name type="scientific">Rubinisphaera italica</name>
    <dbReference type="NCBI Taxonomy" id="2527969"/>
    <lineage>
        <taxon>Bacteria</taxon>
        <taxon>Pseudomonadati</taxon>
        <taxon>Planctomycetota</taxon>
        <taxon>Planctomycetia</taxon>
        <taxon>Planctomycetales</taxon>
        <taxon>Planctomycetaceae</taxon>
        <taxon>Rubinisphaera</taxon>
    </lineage>
</organism>
<dbReference type="InterPro" id="IPR016181">
    <property type="entry name" value="Acyl_CoA_acyltransferase"/>
</dbReference>
<dbReference type="RefSeq" id="WP_146504362.1">
    <property type="nucleotide sequence ID" value="NZ_SJPG01000001.1"/>
</dbReference>
<dbReference type="PROSITE" id="PS51186">
    <property type="entry name" value="GNAT"/>
    <property type="match status" value="1"/>
</dbReference>
<accession>A0A5C5XK58</accession>
<dbReference type="InterPro" id="IPR053144">
    <property type="entry name" value="Acetyltransferase_Butenolide"/>
</dbReference>
<dbReference type="AlphaFoldDB" id="A0A5C5XK58"/>
<reference evidence="2 3" key="1">
    <citation type="submission" date="2019-02" db="EMBL/GenBank/DDBJ databases">
        <title>Deep-cultivation of Planctomycetes and their phenomic and genomic characterization uncovers novel biology.</title>
        <authorList>
            <person name="Wiegand S."/>
            <person name="Jogler M."/>
            <person name="Boedeker C."/>
            <person name="Pinto D."/>
            <person name="Vollmers J."/>
            <person name="Rivas-Marin E."/>
            <person name="Kohn T."/>
            <person name="Peeters S.H."/>
            <person name="Heuer A."/>
            <person name="Rast P."/>
            <person name="Oberbeckmann S."/>
            <person name="Bunk B."/>
            <person name="Jeske O."/>
            <person name="Meyerdierks A."/>
            <person name="Storesund J.E."/>
            <person name="Kallscheuer N."/>
            <person name="Luecker S."/>
            <person name="Lage O.M."/>
            <person name="Pohl T."/>
            <person name="Merkel B.J."/>
            <person name="Hornburger P."/>
            <person name="Mueller R.-W."/>
            <person name="Bruemmer F."/>
            <person name="Labrenz M."/>
            <person name="Spormann A.M."/>
            <person name="Op Den Camp H."/>
            <person name="Overmann J."/>
            <person name="Amann R."/>
            <person name="Jetten M.S.M."/>
            <person name="Mascher T."/>
            <person name="Medema M.H."/>
            <person name="Devos D.P."/>
            <person name="Kaster A.-K."/>
            <person name="Ovreas L."/>
            <person name="Rohde M."/>
            <person name="Galperin M.Y."/>
            <person name="Jogler C."/>
        </authorList>
    </citation>
    <scope>NUCLEOTIDE SEQUENCE [LARGE SCALE GENOMIC DNA]</scope>
    <source>
        <strain evidence="2 3">Pan54</strain>
    </source>
</reference>
<dbReference type="Gene3D" id="3.40.630.30">
    <property type="match status" value="1"/>
</dbReference>
<dbReference type="CDD" id="cd04301">
    <property type="entry name" value="NAT_SF"/>
    <property type="match status" value="1"/>
</dbReference>
<dbReference type="InterPro" id="IPR000182">
    <property type="entry name" value="GNAT_dom"/>
</dbReference>
<gene>
    <name evidence="2" type="ORF">Pan54_32570</name>
</gene>
<dbReference type="PANTHER" id="PTHR43233:SF1">
    <property type="entry name" value="FAMILY N-ACETYLTRANSFERASE, PUTATIVE (AFU_ORTHOLOGUE AFUA_6G03350)-RELATED"/>
    <property type="match status" value="1"/>
</dbReference>
<dbReference type="GO" id="GO:0016747">
    <property type="term" value="F:acyltransferase activity, transferring groups other than amino-acyl groups"/>
    <property type="evidence" value="ECO:0007669"/>
    <property type="project" value="InterPro"/>
</dbReference>
<dbReference type="OrthoDB" id="9775804at2"/>
<dbReference type="Pfam" id="PF13673">
    <property type="entry name" value="Acetyltransf_10"/>
    <property type="match status" value="1"/>
</dbReference>
<dbReference type="PANTHER" id="PTHR43233">
    <property type="entry name" value="FAMILY N-ACETYLTRANSFERASE, PUTATIVE (AFU_ORTHOLOGUE AFUA_6G03350)-RELATED"/>
    <property type="match status" value="1"/>
</dbReference>
<feature type="domain" description="N-acetyltransferase" evidence="1">
    <location>
        <begin position="4"/>
        <end position="131"/>
    </location>
</feature>
<dbReference type="Proteomes" id="UP000316095">
    <property type="component" value="Unassembled WGS sequence"/>
</dbReference>
<protein>
    <submittedName>
        <fullName evidence="2">Acetyltransferase (GNAT) family protein</fullName>
    </submittedName>
</protein>